<dbReference type="PANTHER" id="PTHR43737">
    <property type="entry name" value="BLL7424 PROTEIN"/>
    <property type="match status" value="1"/>
</dbReference>
<dbReference type="PANTHER" id="PTHR43737:SF1">
    <property type="entry name" value="DUF1501 DOMAIN-CONTAINING PROTEIN"/>
    <property type="match status" value="1"/>
</dbReference>
<reference evidence="1" key="1">
    <citation type="submission" date="2018-05" db="EMBL/GenBank/DDBJ databases">
        <authorList>
            <person name="Lanie J.A."/>
            <person name="Ng W.-L."/>
            <person name="Kazmierczak K.M."/>
            <person name="Andrzejewski T.M."/>
            <person name="Davidsen T.M."/>
            <person name="Wayne K.J."/>
            <person name="Tettelin H."/>
            <person name="Glass J.I."/>
            <person name="Rusch D."/>
            <person name="Podicherti R."/>
            <person name="Tsui H.-C.T."/>
            <person name="Winkler M.E."/>
        </authorList>
    </citation>
    <scope>NUCLEOTIDE SEQUENCE</scope>
</reference>
<sequence>MKRRNFLKSSLTGLSMIGLPQVGTKAAAPSFSDYKALVYIYLDGGNDAWNSFIPASGSGNSQWTVYNNGRGDLSVANTDMTLPSIGTLSQGTGNPYYSSGGDSVSYLSGAYPLTGISEVRVNAMMPELARLLEDGKVSLIGGIGTLVEPLNNGKTDYQNASKKKPAFLFAHNHQTRVIQTGKADDLNATGWTGRLADLWSGINSGSVMGLNVSFNGQVRLMTGVQSKPVLFSTGNTISYSGLDNDGNSLKTSRRTLFKSLYGSNPGNDPFSSVYNRMLKNSLELDDLLAIYWNSTHKTSFSSKGSYGESLFSIPSKTYTGMEDELEGDLIQQLEAVAQLIYLGSSKMSFNRQVFFVNFGSFDTHGNQAEEHPVLLRELSVALWKFQKALEEMEVDDKVATFTLSDFGRTIGNNGDGTDHAWSTINLVMSKSSGTSFNGGKFYGSLPNLTMGGADDIKDGGKGRFVPKLSVDQMNATLCSWFGVPDANMITLFPNLDNFKTGTGISSAYLKLSGTNLI</sequence>
<evidence type="ECO:0000313" key="1">
    <source>
        <dbReference type="EMBL" id="SVA80499.1"/>
    </source>
</evidence>
<dbReference type="EMBL" id="UINC01019056">
    <property type="protein sequence ID" value="SVA80499.1"/>
    <property type="molecule type" value="Genomic_DNA"/>
</dbReference>
<dbReference type="InterPro" id="IPR010869">
    <property type="entry name" value="DUF1501"/>
</dbReference>
<accession>A0A381YU47</accession>
<evidence type="ECO:0008006" key="2">
    <source>
        <dbReference type="Google" id="ProtNLM"/>
    </source>
</evidence>
<dbReference type="AlphaFoldDB" id="A0A381YU47"/>
<protein>
    <recommendedName>
        <fullName evidence="2">DUF1501 domain-containing protein</fullName>
    </recommendedName>
</protein>
<proteinExistence type="predicted"/>
<gene>
    <name evidence="1" type="ORF">METZ01_LOCUS133353</name>
</gene>
<name>A0A381YU47_9ZZZZ</name>
<dbReference type="Pfam" id="PF07394">
    <property type="entry name" value="DUF1501"/>
    <property type="match status" value="1"/>
</dbReference>
<organism evidence="1">
    <name type="scientific">marine metagenome</name>
    <dbReference type="NCBI Taxonomy" id="408172"/>
    <lineage>
        <taxon>unclassified sequences</taxon>
        <taxon>metagenomes</taxon>
        <taxon>ecological metagenomes</taxon>
    </lineage>
</organism>